<evidence type="ECO:0000313" key="6">
    <source>
        <dbReference type="Proteomes" id="UP000310263"/>
    </source>
</evidence>
<keyword evidence="6" id="KW-1185">Reference proteome</keyword>
<comment type="caution">
    <text evidence="5">The sequence shown here is derived from an EMBL/GenBank/DDBJ whole genome shotgun (WGS) entry which is preliminary data.</text>
</comment>
<dbReference type="PANTHER" id="PTHR43344:SF13">
    <property type="entry name" value="PHOSPHATASE RV3661-RELATED"/>
    <property type="match status" value="1"/>
</dbReference>
<dbReference type="Pfam" id="PF12710">
    <property type="entry name" value="HAD"/>
    <property type="match status" value="1"/>
</dbReference>
<dbReference type="EMBL" id="SRYE01000002">
    <property type="protein sequence ID" value="TGY62499.1"/>
    <property type="molecule type" value="Genomic_DNA"/>
</dbReference>
<organism evidence="5 6">
    <name type="scientific">Muricaecibacterium torontonense</name>
    <dbReference type="NCBI Taxonomy" id="3032871"/>
    <lineage>
        <taxon>Bacteria</taxon>
        <taxon>Bacillati</taxon>
        <taxon>Actinomycetota</taxon>
        <taxon>Coriobacteriia</taxon>
        <taxon>Coriobacteriales</taxon>
        <taxon>Atopobiaceae</taxon>
        <taxon>Muricaecibacterium</taxon>
    </lineage>
</organism>
<evidence type="ECO:0000313" key="5">
    <source>
        <dbReference type="EMBL" id="TGY62499.1"/>
    </source>
</evidence>
<keyword evidence="4" id="KW-0460">Magnesium</keyword>
<evidence type="ECO:0000256" key="3">
    <source>
        <dbReference type="ARBA" id="ARBA00022801"/>
    </source>
</evidence>
<comment type="similarity">
    <text evidence="1">Belongs to the HAD-like hydrolase superfamily. SerB family.</text>
</comment>
<dbReference type="Gene3D" id="1.20.1440.100">
    <property type="entry name" value="SG protein - dephosphorylation function"/>
    <property type="match status" value="1"/>
</dbReference>
<dbReference type="OrthoDB" id="25607at2"/>
<dbReference type="InterPro" id="IPR023214">
    <property type="entry name" value="HAD_sf"/>
</dbReference>
<dbReference type="InterPro" id="IPR036412">
    <property type="entry name" value="HAD-like_sf"/>
</dbReference>
<dbReference type="PANTHER" id="PTHR43344">
    <property type="entry name" value="PHOSPHOSERINE PHOSPHATASE"/>
    <property type="match status" value="1"/>
</dbReference>
<dbReference type="GO" id="GO:0016787">
    <property type="term" value="F:hydrolase activity"/>
    <property type="evidence" value="ECO:0007669"/>
    <property type="project" value="UniProtKB-KW"/>
</dbReference>
<keyword evidence="3 5" id="KW-0378">Hydrolase</keyword>
<dbReference type="Gene3D" id="3.40.50.1000">
    <property type="entry name" value="HAD superfamily/HAD-like"/>
    <property type="match status" value="1"/>
</dbReference>
<name>A0A4S2F0U4_9ACTN</name>
<evidence type="ECO:0000256" key="2">
    <source>
        <dbReference type="ARBA" id="ARBA00022723"/>
    </source>
</evidence>
<keyword evidence="2" id="KW-0479">Metal-binding</keyword>
<dbReference type="SUPFAM" id="SSF56784">
    <property type="entry name" value="HAD-like"/>
    <property type="match status" value="1"/>
</dbReference>
<proteinExistence type="inferred from homology"/>
<evidence type="ECO:0000256" key="1">
    <source>
        <dbReference type="ARBA" id="ARBA00009184"/>
    </source>
</evidence>
<dbReference type="InterPro" id="IPR006385">
    <property type="entry name" value="HAD_hydro_SerB1"/>
</dbReference>
<gene>
    <name evidence="5" type="ORF">E5334_03505</name>
</gene>
<evidence type="ECO:0000256" key="4">
    <source>
        <dbReference type="ARBA" id="ARBA00022842"/>
    </source>
</evidence>
<reference evidence="5 6" key="1">
    <citation type="submission" date="2019-04" db="EMBL/GenBank/DDBJ databases">
        <title>Microbes associate with the intestines of laboratory mice.</title>
        <authorList>
            <person name="Navarre W."/>
            <person name="Wong E."/>
            <person name="Huang K."/>
            <person name="Tropini C."/>
            <person name="Ng K."/>
            <person name="Yu B."/>
        </authorList>
    </citation>
    <scope>NUCLEOTIDE SEQUENCE [LARGE SCALE GENOMIC DNA]</scope>
    <source>
        <strain evidence="5 6">NM07_P-09</strain>
    </source>
</reference>
<sequence length="238" mass="26585">MAQEAIAAQEGRSGETPSVPIAVFDFDGTVINAQSGTQFTKYLLLKHYIGPIIAFKVIWWGLRYTLHLPIDQDRVRFYLTDNLRAYSKAQVYAIMKDFHDTVLVRYYRQDALKQLKDCREDGCVCVLVSATFQGVADAAKDYAGFDAALATRMEWDAQGYLTGNVSGSVVEGAGKVTALEDWANEQFGQGGWHVEYAFGDHYTDKPMLSLAERPFAVDPGKTLKRAAEALGWPVLLWR</sequence>
<dbReference type="RefSeq" id="WP_136012228.1">
    <property type="nucleotide sequence ID" value="NZ_SRYE01000002.1"/>
</dbReference>
<dbReference type="NCBIfam" id="TIGR01490">
    <property type="entry name" value="HAD-SF-IB-hyp1"/>
    <property type="match status" value="1"/>
</dbReference>
<dbReference type="GO" id="GO:0046872">
    <property type="term" value="F:metal ion binding"/>
    <property type="evidence" value="ECO:0007669"/>
    <property type="project" value="UniProtKB-KW"/>
</dbReference>
<accession>A0A4S2F0U4</accession>
<dbReference type="NCBIfam" id="TIGR01488">
    <property type="entry name" value="HAD-SF-IB"/>
    <property type="match status" value="1"/>
</dbReference>
<protein>
    <submittedName>
        <fullName evidence="5">HAD-IB family hydrolase</fullName>
    </submittedName>
</protein>
<dbReference type="InterPro" id="IPR050582">
    <property type="entry name" value="HAD-like_SerB"/>
</dbReference>
<dbReference type="Proteomes" id="UP000310263">
    <property type="component" value="Unassembled WGS sequence"/>
</dbReference>
<dbReference type="AlphaFoldDB" id="A0A4S2F0U4"/>